<feature type="transmembrane region" description="Helical" evidence="7">
    <location>
        <begin position="117"/>
        <end position="135"/>
    </location>
</feature>
<dbReference type="Pfam" id="PF02653">
    <property type="entry name" value="BPD_transp_2"/>
    <property type="match status" value="1"/>
</dbReference>
<organism evidence="8 9">
    <name type="scientific">Rhodanobacter aciditrophus</name>
    <dbReference type="NCBI Taxonomy" id="1623218"/>
    <lineage>
        <taxon>Bacteria</taxon>
        <taxon>Pseudomonadati</taxon>
        <taxon>Pseudomonadota</taxon>
        <taxon>Gammaproteobacteria</taxon>
        <taxon>Lysobacterales</taxon>
        <taxon>Rhodanobacteraceae</taxon>
        <taxon>Rhodanobacter</taxon>
    </lineage>
</organism>
<reference evidence="9" key="1">
    <citation type="journal article" date="2019" name="Int. J. Syst. Evol. Microbiol.">
        <title>The Global Catalogue of Microorganisms (GCM) 10K type strain sequencing project: providing services to taxonomists for standard genome sequencing and annotation.</title>
        <authorList>
            <consortium name="The Broad Institute Genomics Platform"/>
            <consortium name="The Broad Institute Genome Sequencing Center for Infectious Disease"/>
            <person name="Wu L."/>
            <person name="Ma J."/>
        </authorList>
    </citation>
    <scope>NUCLEOTIDE SEQUENCE [LARGE SCALE GENOMIC DNA]</scope>
    <source>
        <strain evidence="9">JCM 30774</strain>
    </source>
</reference>
<proteinExistence type="inferred from homology"/>
<comment type="similarity">
    <text evidence="2">Belongs to the binding-protein-dependent transport system permease family. AraH/RbsC subfamily.</text>
</comment>
<feature type="transmembrane region" description="Helical" evidence="7">
    <location>
        <begin position="290"/>
        <end position="307"/>
    </location>
</feature>
<feature type="transmembrane region" description="Helical" evidence="7">
    <location>
        <begin position="86"/>
        <end position="110"/>
    </location>
</feature>
<feature type="transmembrane region" description="Helical" evidence="7">
    <location>
        <begin position="265"/>
        <end position="284"/>
    </location>
</feature>
<keyword evidence="3" id="KW-1003">Cell membrane</keyword>
<keyword evidence="6 7" id="KW-0472">Membrane</keyword>
<evidence type="ECO:0000313" key="8">
    <source>
        <dbReference type="EMBL" id="MFD1383553.1"/>
    </source>
</evidence>
<feature type="transmembrane region" description="Helical" evidence="7">
    <location>
        <begin position="38"/>
        <end position="57"/>
    </location>
</feature>
<comment type="caution">
    <text evidence="8">The sequence shown here is derived from an EMBL/GenBank/DDBJ whole genome shotgun (WGS) entry which is preliminary data.</text>
</comment>
<evidence type="ECO:0000313" key="9">
    <source>
        <dbReference type="Proteomes" id="UP001597059"/>
    </source>
</evidence>
<dbReference type="Proteomes" id="UP001597059">
    <property type="component" value="Unassembled WGS sequence"/>
</dbReference>
<comment type="subcellular location">
    <subcellularLocation>
        <location evidence="1">Cell inner membrane</location>
        <topology evidence="1">Multi-pass membrane protein</topology>
    </subcellularLocation>
</comment>
<name>A0ABW4B1Z4_9GAMM</name>
<dbReference type="InterPro" id="IPR001851">
    <property type="entry name" value="ABC_transp_permease"/>
</dbReference>
<evidence type="ECO:0000256" key="3">
    <source>
        <dbReference type="ARBA" id="ARBA00022475"/>
    </source>
</evidence>
<feature type="transmembrane region" description="Helical" evidence="7">
    <location>
        <begin position="64"/>
        <end position="80"/>
    </location>
</feature>
<evidence type="ECO:0000256" key="4">
    <source>
        <dbReference type="ARBA" id="ARBA00022692"/>
    </source>
</evidence>
<keyword evidence="5 7" id="KW-1133">Transmembrane helix</keyword>
<feature type="transmembrane region" description="Helical" evidence="7">
    <location>
        <begin position="155"/>
        <end position="177"/>
    </location>
</feature>
<keyword evidence="4 7" id="KW-0812">Transmembrane</keyword>
<evidence type="ECO:0000256" key="5">
    <source>
        <dbReference type="ARBA" id="ARBA00022989"/>
    </source>
</evidence>
<dbReference type="CDD" id="cd06579">
    <property type="entry name" value="TM_PBP1_transp_AraH_like"/>
    <property type="match status" value="1"/>
</dbReference>
<keyword evidence="9" id="KW-1185">Reference proteome</keyword>
<gene>
    <name evidence="8" type="ORF">ACFQ45_09255</name>
</gene>
<evidence type="ECO:0000256" key="6">
    <source>
        <dbReference type="ARBA" id="ARBA00023136"/>
    </source>
</evidence>
<evidence type="ECO:0000256" key="7">
    <source>
        <dbReference type="SAM" id="Phobius"/>
    </source>
</evidence>
<dbReference type="RefSeq" id="WP_377366936.1">
    <property type="nucleotide sequence ID" value="NZ_JBHTMN010000011.1"/>
</dbReference>
<dbReference type="EMBL" id="JBHTMN010000011">
    <property type="protein sequence ID" value="MFD1383553.1"/>
    <property type="molecule type" value="Genomic_DNA"/>
</dbReference>
<feature type="transmembrane region" description="Helical" evidence="7">
    <location>
        <begin position="207"/>
        <end position="228"/>
    </location>
</feature>
<protein>
    <submittedName>
        <fullName evidence="8">ABC transporter permease</fullName>
    </submittedName>
</protein>
<evidence type="ECO:0000256" key="2">
    <source>
        <dbReference type="ARBA" id="ARBA00007942"/>
    </source>
</evidence>
<feature type="transmembrane region" description="Helical" evidence="7">
    <location>
        <begin position="240"/>
        <end position="258"/>
    </location>
</feature>
<evidence type="ECO:0000256" key="1">
    <source>
        <dbReference type="ARBA" id="ARBA00004429"/>
    </source>
</evidence>
<sequence>MSRSLNWNASDYLRVGLIVAVPAVFALISEYFLSSGNLFALMQNFALVGLVALGLSLTMVVGEFDLSVASMVAVGGLILAKTGVDSAYIGVLCAVVFGLVVGLINALLVIRLKVSSLVSTLGVMILLSGFGYWIADGNVVPYFNFDAADALDAQIFYLLSPRINITIGAFFILYLVLKFTRLGRDLYATGSHRQAATMSGANTSLSLFFAFACSGSFAALAGALISISLATGSPTLGDGLLIQAASAAILGGVSLGGGVGKIHNIAIGVLILAALNNGLSLLGVSSAVSLLINGSVLAFVVIMNGSLSEFITQKMKKTASA</sequence>
<dbReference type="PANTHER" id="PTHR32196">
    <property type="entry name" value="ABC TRANSPORTER PERMEASE PROTEIN YPHD-RELATED-RELATED"/>
    <property type="match status" value="1"/>
</dbReference>
<accession>A0ABW4B1Z4</accession>
<feature type="transmembrane region" description="Helical" evidence="7">
    <location>
        <begin position="12"/>
        <end position="32"/>
    </location>
</feature>